<name>A0A8J2VQF6_9NEOP</name>
<accession>A0A8J2VQF6</accession>
<comment type="caution">
    <text evidence="1">The sequence shown here is derived from an EMBL/GenBank/DDBJ whole genome shotgun (WGS) entry which is preliminary data.</text>
</comment>
<sequence>MTISCAVASILKATFLKFQIPLEPSTPTSVVSLYSSLPIIPPYALNVAMLDKILSRYKNAQIHGEAANCLT</sequence>
<proteinExistence type="predicted"/>
<dbReference type="EMBL" id="CAKASE010000046">
    <property type="protein sequence ID" value="CAG9561404.1"/>
    <property type="molecule type" value="Genomic_DNA"/>
</dbReference>
<evidence type="ECO:0000313" key="1">
    <source>
        <dbReference type="EMBL" id="CAG9561404.1"/>
    </source>
</evidence>
<reference evidence="1" key="1">
    <citation type="submission" date="2021-09" db="EMBL/GenBank/DDBJ databases">
        <authorList>
            <person name="Martin H S."/>
        </authorList>
    </citation>
    <scope>NUCLEOTIDE SEQUENCE</scope>
</reference>
<evidence type="ECO:0000313" key="2">
    <source>
        <dbReference type="Proteomes" id="UP000789524"/>
    </source>
</evidence>
<gene>
    <name evidence="1" type="ORF">DCHRY22_LOCUS2918</name>
</gene>
<dbReference type="Proteomes" id="UP000789524">
    <property type="component" value="Unassembled WGS sequence"/>
</dbReference>
<keyword evidence="2" id="KW-1185">Reference proteome</keyword>
<dbReference type="AlphaFoldDB" id="A0A8J2VQF6"/>
<organism evidence="1 2">
    <name type="scientific">Danaus chrysippus</name>
    <name type="common">African queen</name>
    <dbReference type="NCBI Taxonomy" id="151541"/>
    <lineage>
        <taxon>Eukaryota</taxon>
        <taxon>Metazoa</taxon>
        <taxon>Ecdysozoa</taxon>
        <taxon>Arthropoda</taxon>
        <taxon>Hexapoda</taxon>
        <taxon>Insecta</taxon>
        <taxon>Pterygota</taxon>
        <taxon>Neoptera</taxon>
        <taxon>Endopterygota</taxon>
        <taxon>Lepidoptera</taxon>
        <taxon>Glossata</taxon>
        <taxon>Ditrysia</taxon>
        <taxon>Papilionoidea</taxon>
        <taxon>Nymphalidae</taxon>
        <taxon>Danainae</taxon>
        <taxon>Danaini</taxon>
        <taxon>Danaina</taxon>
        <taxon>Danaus</taxon>
        <taxon>Anosia</taxon>
    </lineage>
</organism>
<protein>
    <submittedName>
        <fullName evidence="1">(African queen) hypothetical protein</fullName>
    </submittedName>
</protein>